<feature type="transmembrane region" description="Helical" evidence="8">
    <location>
        <begin position="268"/>
        <end position="290"/>
    </location>
</feature>
<dbReference type="InterPro" id="IPR011014">
    <property type="entry name" value="MscS_channel_TM-2"/>
</dbReference>
<dbReference type="Pfam" id="PF21082">
    <property type="entry name" value="MS_channel_3rd"/>
    <property type="match status" value="1"/>
</dbReference>
<feature type="transmembrane region" description="Helical" evidence="8">
    <location>
        <begin position="517"/>
        <end position="546"/>
    </location>
</feature>
<dbReference type="InterPro" id="IPR006685">
    <property type="entry name" value="MscS_channel_2nd"/>
</dbReference>
<dbReference type="Gene3D" id="2.30.30.60">
    <property type="match status" value="1"/>
</dbReference>
<dbReference type="Proteomes" id="UP000253769">
    <property type="component" value="Unassembled WGS sequence"/>
</dbReference>
<dbReference type="InterPro" id="IPR011066">
    <property type="entry name" value="MscS_channel_C_sf"/>
</dbReference>
<evidence type="ECO:0000256" key="1">
    <source>
        <dbReference type="ARBA" id="ARBA00004651"/>
    </source>
</evidence>
<dbReference type="InterPro" id="IPR045276">
    <property type="entry name" value="YbiO_bact"/>
</dbReference>
<evidence type="ECO:0000256" key="6">
    <source>
        <dbReference type="ARBA" id="ARBA00023136"/>
    </source>
</evidence>
<keyword evidence="5 8" id="KW-1133">Transmembrane helix</keyword>
<feature type="transmembrane region" description="Helical" evidence="8">
    <location>
        <begin position="239"/>
        <end position="262"/>
    </location>
</feature>
<organism evidence="13 14">
    <name type="scientific">Motiliproteus coralliicola</name>
    <dbReference type="NCBI Taxonomy" id="2283196"/>
    <lineage>
        <taxon>Bacteria</taxon>
        <taxon>Pseudomonadati</taxon>
        <taxon>Pseudomonadota</taxon>
        <taxon>Gammaproteobacteria</taxon>
        <taxon>Oceanospirillales</taxon>
        <taxon>Oceanospirillaceae</taxon>
        <taxon>Motiliproteus</taxon>
    </lineage>
</organism>
<feature type="transmembrane region" description="Helical" evidence="8">
    <location>
        <begin position="111"/>
        <end position="132"/>
    </location>
</feature>
<dbReference type="GO" id="GO:0005886">
    <property type="term" value="C:plasma membrane"/>
    <property type="evidence" value="ECO:0007669"/>
    <property type="project" value="UniProtKB-SubCell"/>
</dbReference>
<dbReference type="OrthoDB" id="6500477at2"/>
<feature type="domain" description="Mechanosensitive ion channel transmembrane helices 2/3" evidence="12">
    <location>
        <begin position="494"/>
        <end position="532"/>
    </location>
</feature>
<feature type="region of interest" description="Disordered" evidence="7">
    <location>
        <begin position="704"/>
        <end position="729"/>
    </location>
</feature>
<dbReference type="GO" id="GO:0008381">
    <property type="term" value="F:mechanosensitive monoatomic ion channel activity"/>
    <property type="evidence" value="ECO:0007669"/>
    <property type="project" value="InterPro"/>
</dbReference>
<dbReference type="InterPro" id="IPR049278">
    <property type="entry name" value="MS_channel_C"/>
</dbReference>
<sequence length="757" mass="83749">MPCCNRLTDPLIWLLVSVLLLFSSFSVAEEADISHMTDAEVRQTLMQMMTTPDENSGSGAQSTAADSSSMLEQVQQSSSRFEQSLALLKSSIERWDQQQQLIWQNLSAEQGWLGIGELLLLVGAMLLAGVLAEKLFGWRLLRLADNISHQNSSNWVTTLSYLSLRMVFNLIGVAVFGLGALVLALLVTEAQTPWRSALLAILSMLVTVRLVMVLAQAVLAPRAKGIRPLALHCQQAATIYWWVFAFSLYYAALVNGTGLAVSLGMEPVMVQLLLPSAGLLLNLLVNAFVWNQRATITQMFSNPDSRDTNLKQVVVQSWPILASIWLLSLWMLWGYTIFVGDRQAAEQLSISWWITLLFPLADRLFAALLANLVTIRLLQSPRFELRAKRFCSILQNGLRLILLALAVFFLAEGWGYKTMAMMEAGWIRQLLQALVDMLVIILVAFIAWELIQSAIERRLPEPPEQDSETPEGEGGGAGATRTETLLPLMRSFILAILVVTVVLSILSSLGVEIGPLLAGAGVVGIAVGFGAQKLVADVISGVFFLLDDAFRRGEYIEAASMRGTVENISIRSMRLRHHLGAVQTIPYSEIATVKNLSRDWVTMKLEFRLPYDTDVEKVRKIIKKIGLAMMDDEEMGPNIILPLKSQGVMRVEESALIFRMKFTSKPGEQWIIRREAYRRVKEGLEANGIHFAHRAVHVLMPQPENSEAQVEGHSGTQDAQSAPVDPKLAAAATTSAIAADLNRMNRIDSPDGEEDSR</sequence>
<comment type="similarity">
    <text evidence="2">Belongs to the MscS (TC 1.A.23) family.</text>
</comment>
<feature type="chain" id="PRO_5016976376" evidence="9">
    <location>
        <begin position="29"/>
        <end position="757"/>
    </location>
</feature>
<dbReference type="AlphaFoldDB" id="A0A369WCP2"/>
<evidence type="ECO:0000256" key="8">
    <source>
        <dbReference type="SAM" id="Phobius"/>
    </source>
</evidence>
<feature type="transmembrane region" description="Helical" evidence="8">
    <location>
        <begin position="430"/>
        <end position="451"/>
    </location>
</feature>
<keyword evidence="3" id="KW-1003">Cell membrane</keyword>
<name>A0A369WCP2_9GAMM</name>
<feature type="domain" description="Mechanosensitive ion channel MscS C-terminal" evidence="11">
    <location>
        <begin position="604"/>
        <end position="691"/>
    </location>
</feature>
<evidence type="ECO:0000256" key="3">
    <source>
        <dbReference type="ARBA" id="ARBA00022475"/>
    </source>
</evidence>
<dbReference type="Gene3D" id="3.30.70.100">
    <property type="match status" value="1"/>
</dbReference>
<feature type="signal peptide" evidence="9">
    <location>
        <begin position="1"/>
        <end position="28"/>
    </location>
</feature>
<evidence type="ECO:0000256" key="7">
    <source>
        <dbReference type="SAM" id="MobiDB-lite"/>
    </source>
</evidence>
<evidence type="ECO:0000259" key="11">
    <source>
        <dbReference type="Pfam" id="PF21082"/>
    </source>
</evidence>
<evidence type="ECO:0000256" key="4">
    <source>
        <dbReference type="ARBA" id="ARBA00022692"/>
    </source>
</evidence>
<feature type="transmembrane region" description="Helical" evidence="8">
    <location>
        <begin position="491"/>
        <end position="511"/>
    </location>
</feature>
<dbReference type="Pfam" id="PF21088">
    <property type="entry name" value="MS_channel_1st"/>
    <property type="match status" value="1"/>
</dbReference>
<reference evidence="13 14" key="1">
    <citation type="submission" date="2018-07" db="EMBL/GenBank/DDBJ databases">
        <title>Motiliproteus coralliicola sp. nov., a bacterium isolated from Coral.</title>
        <authorList>
            <person name="Wang G."/>
        </authorList>
    </citation>
    <scope>NUCLEOTIDE SEQUENCE [LARGE SCALE GENOMIC DNA]</scope>
    <source>
        <strain evidence="13 14">C34</strain>
    </source>
</reference>
<evidence type="ECO:0000259" key="12">
    <source>
        <dbReference type="Pfam" id="PF21088"/>
    </source>
</evidence>
<dbReference type="SUPFAM" id="SSF50182">
    <property type="entry name" value="Sm-like ribonucleoproteins"/>
    <property type="match status" value="1"/>
</dbReference>
<comment type="subcellular location">
    <subcellularLocation>
        <location evidence="1">Cell membrane</location>
        <topology evidence="1">Multi-pass membrane protein</topology>
    </subcellularLocation>
</comment>
<keyword evidence="9" id="KW-0732">Signal</keyword>
<protein>
    <submittedName>
        <fullName evidence="13">Mechanosensitive ion channel family protein</fullName>
    </submittedName>
</protein>
<dbReference type="InterPro" id="IPR023408">
    <property type="entry name" value="MscS_beta-dom_sf"/>
</dbReference>
<dbReference type="EMBL" id="QQOH01000003">
    <property type="protein sequence ID" value="RDE19502.1"/>
    <property type="molecule type" value="Genomic_DNA"/>
</dbReference>
<dbReference type="SUPFAM" id="SSF82689">
    <property type="entry name" value="Mechanosensitive channel protein MscS (YggB), C-terminal domain"/>
    <property type="match status" value="1"/>
</dbReference>
<proteinExistence type="inferred from homology"/>
<dbReference type="PANTHER" id="PTHR30460:SF0">
    <property type="entry name" value="MODERATE CONDUCTANCE MECHANOSENSITIVE CHANNEL YBIO"/>
    <property type="match status" value="1"/>
</dbReference>
<dbReference type="InterPro" id="IPR010920">
    <property type="entry name" value="LSM_dom_sf"/>
</dbReference>
<evidence type="ECO:0000256" key="5">
    <source>
        <dbReference type="ARBA" id="ARBA00022989"/>
    </source>
</evidence>
<evidence type="ECO:0000313" key="13">
    <source>
        <dbReference type="EMBL" id="RDE19502.1"/>
    </source>
</evidence>
<dbReference type="InterPro" id="IPR049142">
    <property type="entry name" value="MS_channel_1st"/>
</dbReference>
<evidence type="ECO:0000313" key="14">
    <source>
        <dbReference type="Proteomes" id="UP000253769"/>
    </source>
</evidence>
<keyword evidence="4 8" id="KW-0812">Transmembrane</keyword>
<dbReference type="Gene3D" id="1.10.287.1260">
    <property type="match status" value="1"/>
</dbReference>
<feature type="compositionally biased region" description="Polar residues" evidence="7">
    <location>
        <begin position="704"/>
        <end position="720"/>
    </location>
</feature>
<feature type="transmembrane region" description="Helical" evidence="8">
    <location>
        <begin position="390"/>
        <end position="410"/>
    </location>
</feature>
<accession>A0A369WCP2</accession>
<dbReference type="Pfam" id="PF00924">
    <property type="entry name" value="MS_channel_2nd"/>
    <property type="match status" value="1"/>
</dbReference>
<gene>
    <name evidence="13" type="ORF">DV711_11465</name>
</gene>
<feature type="transmembrane region" description="Helical" evidence="8">
    <location>
        <begin position="167"/>
        <end position="187"/>
    </location>
</feature>
<keyword evidence="14" id="KW-1185">Reference proteome</keyword>
<dbReference type="RefSeq" id="WP_114695847.1">
    <property type="nucleotide sequence ID" value="NZ_QQOH01000003.1"/>
</dbReference>
<dbReference type="PANTHER" id="PTHR30460">
    <property type="entry name" value="MODERATE CONDUCTANCE MECHANOSENSITIVE CHANNEL YBIO"/>
    <property type="match status" value="1"/>
</dbReference>
<feature type="domain" description="Mechanosensitive ion channel MscS" evidence="10">
    <location>
        <begin position="534"/>
        <end position="598"/>
    </location>
</feature>
<feature type="transmembrane region" description="Helical" evidence="8">
    <location>
        <begin position="199"/>
        <end position="219"/>
    </location>
</feature>
<feature type="transmembrane region" description="Helical" evidence="8">
    <location>
        <begin position="318"/>
        <end position="338"/>
    </location>
</feature>
<keyword evidence="6 8" id="KW-0472">Membrane</keyword>
<evidence type="ECO:0000259" key="10">
    <source>
        <dbReference type="Pfam" id="PF00924"/>
    </source>
</evidence>
<comment type="caution">
    <text evidence="13">The sequence shown here is derived from an EMBL/GenBank/DDBJ whole genome shotgun (WGS) entry which is preliminary data.</text>
</comment>
<evidence type="ECO:0000256" key="9">
    <source>
        <dbReference type="SAM" id="SignalP"/>
    </source>
</evidence>
<feature type="transmembrane region" description="Helical" evidence="8">
    <location>
        <begin position="350"/>
        <end position="378"/>
    </location>
</feature>
<evidence type="ECO:0000256" key="2">
    <source>
        <dbReference type="ARBA" id="ARBA00008017"/>
    </source>
</evidence>
<dbReference type="SUPFAM" id="SSF82861">
    <property type="entry name" value="Mechanosensitive channel protein MscS (YggB), transmembrane region"/>
    <property type="match status" value="1"/>
</dbReference>